<reference evidence="2" key="1">
    <citation type="submission" date="2019-06" db="EMBL/GenBank/DDBJ databases">
        <authorList>
            <person name="Murdoch R.W."/>
            <person name="Fathepure B."/>
        </authorList>
    </citation>
    <scope>NUCLEOTIDE SEQUENCE</scope>
</reference>
<dbReference type="NCBIfam" id="NF047646">
    <property type="entry name" value="REP_Tyr_transpos"/>
    <property type="match status" value="1"/>
</dbReference>
<accession>A0A5B8RH01</accession>
<evidence type="ECO:0000313" key="2">
    <source>
        <dbReference type="EMBL" id="QEA07881.1"/>
    </source>
</evidence>
<dbReference type="InterPro" id="IPR036515">
    <property type="entry name" value="Transposase_17_sf"/>
</dbReference>
<dbReference type="InterPro" id="IPR052715">
    <property type="entry name" value="RAYT_transposase"/>
</dbReference>
<name>A0A5B8RH01_9ZZZZ</name>
<dbReference type="AlphaFoldDB" id="A0A5B8RH01"/>
<gene>
    <name evidence="2" type="primary">rayT_1</name>
    <name evidence="2" type="ORF">KBTEX_04247</name>
</gene>
<dbReference type="GO" id="GO:0006313">
    <property type="term" value="P:DNA transposition"/>
    <property type="evidence" value="ECO:0007669"/>
    <property type="project" value="InterPro"/>
</dbReference>
<feature type="domain" description="Transposase IS200-like" evidence="1">
    <location>
        <begin position="8"/>
        <end position="119"/>
    </location>
</feature>
<dbReference type="InterPro" id="IPR002686">
    <property type="entry name" value="Transposase_17"/>
</dbReference>
<sequence>MEYRRAHVPGGCYFFTVVTRYRRPLFCDDGLRRLLGAAIRAVARYRPFRTEAIVLLPDHLHCMWSLPRGDPDFSGRWRLIKRYVSTRAGDKRIWQPRFWEHRVRNDVDFRHHLDYIHYNPVKHGFVTAPGEWAWSSFHRFVRAGVYAAEWGTAPPDTPDRVGRE</sequence>
<protein>
    <submittedName>
        <fullName evidence="2">REP-associated tyrosine transposase</fullName>
    </submittedName>
</protein>
<evidence type="ECO:0000259" key="1">
    <source>
        <dbReference type="SMART" id="SM01321"/>
    </source>
</evidence>
<dbReference type="GO" id="GO:0043565">
    <property type="term" value="F:sequence-specific DNA binding"/>
    <property type="evidence" value="ECO:0007669"/>
    <property type="project" value="TreeGrafter"/>
</dbReference>
<dbReference type="EMBL" id="MN079446">
    <property type="protein sequence ID" value="QEA07881.1"/>
    <property type="molecule type" value="Genomic_DNA"/>
</dbReference>
<dbReference type="GO" id="GO:0004803">
    <property type="term" value="F:transposase activity"/>
    <property type="evidence" value="ECO:0007669"/>
    <property type="project" value="InterPro"/>
</dbReference>
<dbReference type="PANTHER" id="PTHR36966:SF1">
    <property type="entry name" value="REP-ASSOCIATED TYROSINE TRANSPOSASE"/>
    <property type="match status" value="1"/>
</dbReference>
<dbReference type="PANTHER" id="PTHR36966">
    <property type="entry name" value="REP-ASSOCIATED TYROSINE TRANSPOSASE"/>
    <property type="match status" value="1"/>
</dbReference>
<dbReference type="SMART" id="SM01321">
    <property type="entry name" value="Y1_Tnp"/>
    <property type="match status" value="1"/>
</dbReference>
<proteinExistence type="predicted"/>
<organism evidence="2">
    <name type="scientific">uncultured organism</name>
    <dbReference type="NCBI Taxonomy" id="155900"/>
    <lineage>
        <taxon>unclassified sequences</taxon>
        <taxon>environmental samples</taxon>
    </lineage>
</organism>
<dbReference type="Gene3D" id="3.30.70.1290">
    <property type="entry name" value="Transposase IS200-like"/>
    <property type="match status" value="1"/>
</dbReference>
<dbReference type="SUPFAM" id="SSF143422">
    <property type="entry name" value="Transposase IS200-like"/>
    <property type="match status" value="1"/>
</dbReference>